<dbReference type="PROSITE" id="PS50110">
    <property type="entry name" value="RESPONSE_REGULATORY"/>
    <property type="match status" value="1"/>
</dbReference>
<dbReference type="SMART" id="SM00342">
    <property type="entry name" value="HTH_ARAC"/>
    <property type="match status" value="1"/>
</dbReference>
<keyword evidence="2" id="KW-0805">Transcription regulation</keyword>
<dbReference type="SMART" id="SM00448">
    <property type="entry name" value="REC"/>
    <property type="match status" value="1"/>
</dbReference>
<dbReference type="CDD" id="cd17536">
    <property type="entry name" value="REC_YesN-like"/>
    <property type="match status" value="1"/>
</dbReference>
<dbReference type="AlphaFoldDB" id="A8RUC8"/>
<dbReference type="GO" id="GO:0000160">
    <property type="term" value="P:phosphorelay signal transduction system"/>
    <property type="evidence" value="ECO:0007669"/>
    <property type="project" value="InterPro"/>
</dbReference>
<evidence type="ECO:0000256" key="2">
    <source>
        <dbReference type="ARBA" id="ARBA00023015"/>
    </source>
</evidence>
<reference evidence="9 10" key="1">
    <citation type="submission" date="2007-08" db="EMBL/GenBank/DDBJ databases">
        <authorList>
            <person name="Fulton L."/>
            <person name="Clifton S."/>
            <person name="Fulton B."/>
            <person name="Xu J."/>
            <person name="Minx P."/>
            <person name="Pepin K.H."/>
            <person name="Johnson M."/>
            <person name="Thiruvilangam P."/>
            <person name="Bhonagiri V."/>
            <person name="Nash W.E."/>
            <person name="Mardis E.R."/>
            <person name="Wilson R.K."/>
        </authorList>
    </citation>
    <scope>NUCLEOTIDE SEQUENCE [LARGE SCALE GENOMIC DNA]</scope>
    <source>
        <strain evidence="10">ATCC BAA-613 / DSM 15670 / CCUG 46953 / JCM 12243 / WAL 16351</strain>
    </source>
</reference>
<feature type="domain" description="Response regulatory" evidence="8">
    <location>
        <begin position="6"/>
        <end position="121"/>
    </location>
</feature>
<dbReference type="SUPFAM" id="SSF52172">
    <property type="entry name" value="CheY-like"/>
    <property type="match status" value="1"/>
</dbReference>
<dbReference type="InterPro" id="IPR018062">
    <property type="entry name" value="HTH_AraC-typ_CS"/>
</dbReference>
<evidence type="ECO:0000256" key="6">
    <source>
        <dbReference type="PROSITE-ProRule" id="PRU00169"/>
    </source>
</evidence>
<dbReference type="Gene3D" id="1.10.10.60">
    <property type="entry name" value="Homeodomain-like"/>
    <property type="match status" value="2"/>
</dbReference>
<dbReference type="InterPro" id="IPR020449">
    <property type="entry name" value="Tscrpt_reg_AraC-type_HTH"/>
</dbReference>
<dbReference type="GO" id="GO:0043565">
    <property type="term" value="F:sequence-specific DNA binding"/>
    <property type="evidence" value="ECO:0007669"/>
    <property type="project" value="InterPro"/>
</dbReference>
<dbReference type="eggNOG" id="COG4753">
    <property type="taxonomic scope" value="Bacteria"/>
</dbReference>
<dbReference type="InterPro" id="IPR001789">
    <property type="entry name" value="Sig_transdc_resp-reg_receiver"/>
</dbReference>
<dbReference type="InterPro" id="IPR009057">
    <property type="entry name" value="Homeodomain-like_sf"/>
</dbReference>
<dbReference type="Pfam" id="PF00072">
    <property type="entry name" value="Response_reg"/>
    <property type="match status" value="1"/>
</dbReference>
<feature type="domain" description="HTH araC/xylS-type" evidence="7">
    <location>
        <begin position="377"/>
        <end position="475"/>
    </location>
</feature>
<sequence length="479" mass="55232">MKNMFRLLIVEDEENSRKGLKATLAPIPNLEIDTACDGREGCLKAIRWNPDIIISDIHMPVWDGLVMTEKLCKKGFAGTIYLLTGYAEFEYARKALQYHVEDYILKPVVPSKLRNLIEVKLKDLNKKRNSQNPQLCHLLSDEDSVLLTERLAPFCYTDYFLAVVYMEREHHLPLEVKEAVIEERGHYILTLPDKHYRGILIGFTNHMINHGKIDRISSLLEPYEHLTCIYETRQAGFISNWLLAFEQLRSAIPWTITCRSRFLSYDTYMEQEAGELNEDVFFKKDLQRMLCGGDFDGCRKILLKKISQMQANACHPRHILAAAVSGLVKFDSKQAYLEAVNQMAAARTMHEIRTCIDSYYETCKGRPASAGYSPLIQKALHVIDKSYKEPISLNSVAEQLNITPQYLSRLFMKEMSRSFVDYLTSYRMERAKSLLQDTNMKINMICVQVGYQDAKYFCTLFKKITGVTPNQYRASSPNM</sequence>
<evidence type="ECO:0000256" key="1">
    <source>
        <dbReference type="ARBA" id="ARBA00018672"/>
    </source>
</evidence>
<dbReference type="PANTHER" id="PTHR43280:SF10">
    <property type="entry name" value="REGULATORY PROTEIN POCR"/>
    <property type="match status" value="1"/>
</dbReference>
<organism evidence="9 10">
    <name type="scientific">Enterocloster bolteae (strain ATCC BAA-613 / DSM 15670 / CCUG 46953 / JCM 12243 / WAL 16351)</name>
    <name type="common">Clostridium bolteae</name>
    <dbReference type="NCBI Taxonomy" id="411902"/>
    <lineage>
        <taxon>Bacteria</taxon>
        <taxon>Bacillati</taxon>
        <taxon>Bacillota</taxon>
        <taxon>Clostridia</taxon>
        <taxon>Lachnospirales</taxon>
        <taxon>Lachnospiraceae</taxon>
        <taxon>Enterocloster</taxon>
    </lineage>
</organism>
<keyword evidence="4" id="KW-0804">Transcription</keyword>
<protein>
    <recommendedName>
        <fullName evidence="1">Stage 0 sporulation protein A homolog</fullName>
    </recommendedName>
</protein>
<dbReference type="SUPFAM" id="SSF46689">
    <property type="entry name" value="Homeodomain-like"/>
    <property type="match status" value="2"/>
</dbReference>
<dbReference type="PROSITE" id="PS01124">
    <property type="entry name" value="HTH_ARAC_FAMILY_2"/>
    <property type="match status" value="1"/>
</dbReference>
<dbReference type="InterPro" id="IPR018060">
    <property type="entry name" value="HTH_AraC"/>
</dbReference>
<dbReference type="PRINTS" id="PR00032">
    <property type="entry name" value="HTHARAC"/>
</dbReference>
<dbReference type="PANTHER" id="PTHR43280">
    <property type="entry name" value="ARAC-FAMILY TRANSCRIPTIONAL REGULATOR"/>
    <property type="match status" value="1"/>
</dbReference>
<dbReference type="HOGENOM" id="CLU_000445_5_0_9"/>
<evidence type="ECO:0000259" key="8">
    <source>
        <dbReference type="PROSITE" id="PS50110"/>
    </source>
</evidence>
<proteinExistence type="predicted"/>
<name>A8RUC8_ENTBW</name>
<dbReference type="InterPro" id="IPR011006">
    <property type="entry name" value="CheY-like_superfamily"/>
</dbReference>
<keyword evidence="3" id="KW-0238">DNA-binding</keyword>
<evidence type="ECO:0000256" key="4">
    <source>
        <dbReference type="ARBA" id="ARBA00023163"/>
    </source>
</evidence>
<dbReference type="PROSITE" id="PS00041">
    <property type="entry name" value="HTH_ARAC_FAMILY_1"/>
    <property type="match status" value="1"/>
</dbReference>
<accession>A8RUC8</accession>
<evidence type="ECO:0000313" key="10">
    <source>
        <dbReference type="Proteomes" id="UP000005396"/>
    </source>
</evidence>
<evidence type="ECO:0000256" key="3">
    <source>
        <dbReference type="ARBA" id="ARBA00023125"/>
    </source>
</evidence>
<evidence type="ECO:0000256" key="5">
    <source>
        <dbReference type="ARBA" id="ARBA00024867"/>
    </source>
</evidence>
<keyword evidence="6" id="KW-0597">Phosphoprotein</keyword>
<dbReference type="GO" id="GO:0003700">
    <property type="term" value="F:DNA-binding transcription factor activity"/>
    <property type="evidence" value="ECO:0007669"/>
    <property type="project" value="InterPro"/>
</dbReference>
<gene>
    <name evidence="9" type="ORF">CLOBOL_03975</name>
</gene>
<dbReference type="eggNOG" id="COG2207">
    <property type="taxonomic scope" value="Bacteria"/>
</dbReference>
<reference evidence="9 10" key="2">
    <citation type="submission" date="2007-09" db="EMBL/GenBank/DDBJ databases">
        <title>Draft genome sequence of Clostridium bolteae (ATCC BAA-613).</title>
        <authorList>
            <person name="Sudarsanam P."/>
            <person name="Ley R."/>
            <person name="Guruge J."/>
            <person name="Turnbaugh P.J."/>
            <person name="Mahowald M."/>
            <person name="Liep D."/>
            <person name="Gordon J."/>
        </authorList>
    </citation>
    <scope>NUCLEOTIDE SEQUENCE [LARGE SCALE GENOMIC DNA]</scope>
    <source>
        <strain evidence="10">ATCC BAA-613 / DSM 15670 / CCUG 46953 / JCM 12243 / WAL 16351</strain>
    </source>
</reference>
<evidence type="ECO:0000313" key="9">
    <source>
        <dbReference type="EMBL" id="EDP15804.1"/>
    </source>
</evidence>
<comment type="function">
    <text evidence="5">May play the central regulatory role in sporulation. It may be an element of the effector pathway responsible for the activation of sporulation genes in response to nutritional stress. Spo0A may act in concert with spo0H (a sigma factor) to control the expression of some genes that are critical to the sporulation process.</text>
</comment>
<dbReference type="EMBL" id="ABCC02000033">
    <property type="protein sequence ID" value="EDP15804.1"/>
    <property type="molecule type" value="Genomic_DNA"/>
</dbReference>
<feature type="modified residue" description="4-aspartylphosphate" evidence="6">
    <location>
        <position position="56"/>
    </location>
</feature>
<comment type="caution">
    <text evidence="9">The sequence shown here is derived from an EMBL/GenBank/DDBJ whole genome shotgun (WGS) entry which is preliminary data.</text>
</comment>
<dbReference type="PaxDb" id="411902-CLOBOL_03975"/>
<evidence type="ECO:0000259" key="7">
    <source>
        <dbReference type="PROSITE" id="PS01124"/>
    </source>
</evidence>
<dbReference type="Proteomes" id="UP000005396">
    <property type="component" value="Unassembled WGS sequence"/>
</dbReference>
<dbReference type="Gene3D" id="3.40.50.2300">
    <property type="match status" value="1"/>
</dbReference>
<dbReference type="Pfam" id="PF12833">
    <property type="entry name" value="HTH_18"/>
    <property type="match status" value="1"/>
</dbReference>